<gene>
    <name evidence="2" type="ORF">VCUG_01033</name>
</gene>
<dbReference type="VEuPathDB" id="MicrosporidiaDB:VCUG_01033"/>
<feature type="transmembrane region" description="Helical" evidence="1">
    <location>
        <begin position="424"/>
        <end position="444"/>
    </location>
</feature>
<dbReference type="HOGENOM" id="CLU_665686_0_0_1"/>
<dbReference type="InParanoid" id="L2GV12"/>
<keyword evidence="1" id="KW-1133">Transmembrane helix</keyword>
<sequence length="448" mass="51220">MPTIFPLYTLTLTHNVVVAAGGGGDPLFGKKNGIVIMDSTTAKELIFFKTDDIVRSIQVYTSTQITLPENDDDSSAEYFSADEVSMEPLPTSIVKGVCDGVDNLALLPQCTMYLTLVGMESFSHVKICKDEMHVLERYKVQVDQHTYFNFNIFLAEKKIFAYMPTVAWQIDKRKIKNRQEEYFYGLGRKDDRVMIVREDGHTDVNDNWERFFLKNRRIYKILKEDVAGDEQDANMKGTENGGASEDSALMKKKRSHQRYTFVFNLKKYNFDEEIVSPEIVNDHLVFYLKKSSKVVFIKEEVKEVEMERITCISNHKPDDECNVCQEKETSKKQDSTNETTAKPARCRDCVRITCSHIKSRKDYFITAVGTSSGTLYIFKNTVLVNKITPCAIPITSVAVKDNFVYYCSLNGLIDRRVTVKKRGVAVFVLLCVMVVGLALLIGFYRTYR</sequence>
<dbReference type="OrthoDB" id="2195960at2759"/>
<dbReference type="RefSeq" id="XP_008074053.1">
    <property type="nucleotide sequence ID" value="XM_008075862.1"/>
</dbReference>
<evidence type="ECO:0000313" key="2">
    <source>
        <dbReference type="EMBL" id="ELA47501.1"/>
    </source>
</evidence>
<protein>
    <submittedName>
        <fullName evidence="2">Uncharacterized protein</fullName>
    </submittedName>
</protein>
<organism evidence="2 3">
    <name type="scientific">Vavraia culicis (isolate floridensis)</name>
    <name type="common">Microsporidian parasite</name>
    <dbReference type="NCBI Taxonomy" id="948595"/>
    <lineage>
        <taxon>Eukaryota</taxon>
        <taxon>Fungi</taxon>
        <taxon>Fungi incertae sedis</taxon>
        <taxon>Microsporidia</taxon>
        <taxon>Pleistophoridae</taxon>
        <taxon>Vavraia</taxon>
    </lineage>
</organism>
<evidence type="ECO:0000313" key="3">
    <source>
        <dbReference type="Proteomes" id="UP000011081"/>
    </source>
</evidence>
<dbReference type="AlphaFoldDB" id="L2GV12"/>
<dbReference type="OMA" id="ITPCAIP"/>
<dbReference type="GeneID" id="19878915"/>
<proteinExistence type="predicted"/>
<dbReference type="Proteomes" id="UP000011081">
    <property type="component" value="Unassembled WGS sequence"/>
</dbReference>
<reference evidence="3" key="1">
    <citation type="submission" date="2011-03" db="EMBL/GenBank/DDBJ databases">
        <title>The genome sequence of Vavraia culicis strain floridensis.</title>
        <authorList>
            <consortium name="The Broad Institute Genome Sequencing Platform"/>
            <person name="Cuomo C."/>
            <person name="Becnel J."/>
            <person name="Sanscrainte N."/>
            <person name="Young S.K."/>
            <person name="Zeng Q."/>
            <person name="Gargeya S."/>
            <person name="Fitzgerald M."/>
            <person name="Haas B."/>
            <person name="Abouelleil A."/>
            <person name="Alvarado L."/>
            <person name="Arachchi H.M."/>
            <person name="Berlin A."/>
            <person name="Chapman S.B."/>
            <person name="Gearin G."/>
            <person name="Goldberg J."/>
            <person name="Griggs A."/>
            <person name="Gujja S."/>
            <person name="Hansen M."/>
            <person name="Heiman D."/>
            <person name="Howarth C."/>
            <person name="Larimer J."/>
            <person name="Lui A."/>
            <person name="MacDonald P.J.P."/>
            <person name="McCowen C."/>
            <person name="Montmayeur A."/>
            <person name="Murphy C."/>
            <person name="Neiman D."/>
            <person name="Pearson M."/>
            <person name="Priest M."/>
            <person name="Roberts A."/>
            <person name="Saif S."/>
            <person name="Shea T."/>
            <person name="Sisk P."/>
            <person name="Stolte C."/>
            <person name="Sykes S."/>
            <person name="Wortman J."/>
            <person name="Nusbaum C."/>
            <person name="Birren B."/>
        </authorList>
    </citation>
    <scope>NUCLEOTIDE SEQUENCE [LARGE SCALE GENOMIC DNA]</scope>
    <source>
        <strain evidence="3">floridensis</strain>
    </source>
</reference>
<accession>L2GV12</accession>
<keyword evidence="3" id="KW-1185">Reference proteome</keyword>
<keyword evidence="1" id="KW-0812">Transmembrane</keyword>
<evidence type="ECO:0000256" key="1">
    <source>
        <dbReference type="SAM" id="Phobius"/>
    </source>
</evidence>
<keyword evidence="1" id="KW-0472">Membrane</keyword>
<dbReference type="EMBL" id="GL877417">
    <property type="protein sequence ID" value="ELA47501.1"/>
    <property type="molecule type" value="Genomic_DNA"/>
</dbReference>
<name>L2GV12_VAVCU</name>